<feature type="signal peptide" evidence="1">
    <location>
        <begin position="1"/>
        <end position="19"/>
    </location>
</feature>
<dbReference type="Proteomes" id="UP000319852">
    <property type="component" value="Chromosome"/>
</dbReference>
<keyword evidence="1" id="KW-0732">Signal</keyword>
<dbReference type="OrthoDB" id="290733at2"/>
<evidence type="ECO:0000256" key="1">
    <source>
        <dbReference type="SAM" id="SignalP"/>
    </source>
</evidence>
<dbReference type="RefSeq" id="WP_145057249.1">
    <property type="nucleotide sequence ID" value="NZ_CP036263.1"/>
</dbReference>
<gene>
    <name evidence="3" type="ORF">HG15A2_03810</name>
</gene>
<accession>A0A517MQG7</accession>
<dbReference type="InterPro" id="IPR037401">
    <property type="entry name" value="SnoaL-like"/>
</dbReference>
<proteinExistence type="predicted"/>
<organism evidence="3 4">
    <name type="scientific">Adhaeretor mobilis</name>
    <dbReference type="NCBI Taxonomy" id="1930276"/>
    <lineage>
        <taxon>Bacteria</taxon>
        <taxon>Pseudomonadati</taxon>
        <taxon>Planctomycetota</taxon>
        <taxon>Planctomycetia</taxon>
        <taxon>Pirellulales</taxon>
        <taxon>Lacipirellulaceae</taxon>
        <taxon>Adhaeretor</taxon>
    </lineage>
</organism>
<protein>
    <recommendedName>
        <fullName evidence="2">SnoaL-like domain-containing protein</fullName>
    </recommendedName>
</protein>
<sequence length="158" mass="18032" precursor="true">MKILIPVLLLLHASLPAQEVEGEAGVRRTVNAWVESFNKNDPQVISGFYEVDETVEMLASNGLSLRGHKEISDSYVRDMKAVKFYNSKSQKMRIRVFDKTALVSFIHRFKYEILGDGTHCEVHIRTTTTLRQTKDGWRIVMEHSSAIQGIERVKVIAK</sequence>
<dbReference type="EMBL" id="CP036263">
    <property type="protein sequence ID" value="QDS97121.1"/>
    <property type="molecule type" value="Genomic_DNA"/>
</dbReference>
<name>A0A517MQG7_9BACT</name>
<dbReference type="KEGG" id="amob:HG15A2_03810"/>
<dbReference type="SUPFAM" id="SSF54427">
    <property type="entry name" value="NTF2-like"/>
    <property type="match status" value="1"/>
</dbReference>
<reference evidence="3 4" key="1">
    <citation type="submission" date="2019-02" db="EMBL/GenBank/DDBJ databases">
        <title>Deep-cultivation of Planctomycetes and their phenomic and genomic characterization uncovers novel biology.</title>
        <authorList>
            <person name="Wiegand S."/>
            <person name="Jogler M."/>
            <person name="Boedeker C."/>
            <person name="Pinto D."/>
            <person name="Vollmers J."/>
            <person name="Rivas-Marin E."/>
            <person name="Kohn T."/>
            <person name="Peeters S.H."/>
            <person name="Heuer A."/>
            <person name="Rast P."/>
            <person name="Oberbeckmann S."/>
            <person name="Bunk B."/>
            <person name="Jeske O."/>
            <person name="Meyerdierks A."/>
            <person name="Storesund J.E."/>
            <person name="Kallscheuer N."/>
            <person name="Luecker S."/>
            <person name="Lage O.M."/>
            <person name="Pohl T."/>
            <person name="Merkel B.J."/>
            <person name="Hornburger P."/>
            <person name="Mueller R.-W."/>
            <person name="Bruemmer F."/>
            <person name="Labrenz M."/>
            <person name="Spormann A.M."/>
            <person name="Op den Camp H."/>
            <person name="Overmann J."/>
            <person name="Amann R."/>
            <person name="Jetten M.S.M."/>
            <person name="Mascher T."/>
            <person name="Medema M.H."/>
            <person name="Devos D.P."/>
            <person name="Kaster A.-K."/>
            <person name="Ovreas L."/>
            <person name="Rohde M."/>
            <person name="Galperin M.Y."/>
            <person name="Jogler C."/>
        </authorList>
    </citation>
    <scope>NUCLEOTIDE SEQUENCE [LARGE SCALE GENOMIC DNA]</scope>
    <source>
        <strain evidence="3 4">HG15A2</strain>
    </source>
</reference>
<keyword evidence="4" id="KW-1185">Reference proteome</keyword>
<evidence type="ECO:0000313" key="4">
    <source>
        <dbReference type="Proteomes" id="UP000319852"/>
    </source>
</evidence>
<dbReference type="AlphaFoldDB" id="A0A517MQG7"/>
<dbReference type="Pfam" id="PF13474">
    <property type="entry name" value="SnoaL_3"/>
    <property type="match status" value="1"/>
</dbReference>
<dbReference type="InterPro" id="IPR032710">
    <property type="entry name" value="NTF2-like_dom_sf"/>
</dbReference>
<feature type="domain" description="SnoaL-like" evidence="2">
    <location>
        <begin position="26"/>
        <end position="146"/>
    </location>
</feature>
<dbReference type="Gene3D" id="3.10.450.50">
    <property type="match status" value="1"/>
</dbReference>
<evidence type="ECO:0000259" key="2">
    <source>
        <dbReference type="Pfam" id="PF13474"/>
    </source>
</evidence>
<evidence type="ECO:0000313" key="3">
    <source>
        <dbReference type="EMBL" id="QDS97121.1"/>
    </source>
</evidence>
<feature type="chain" id="PRO_5022187063" description="SnoaL-like domain-containing protein" evidence="1">
    <location>
        <begin position="20"/>
        <end position="158"/>
    </location>
</feature>